<dbReference type="AlphaFoldDB" id="A0A6J6E7H3"/>
<accession>A0A6J6E7H3</accession>
<organism evidence="1">
    <name type="scientific">freshwater metagenome</name>
    <dbReference type="NCBI Taxonomy" id="449393"/>
    <lineage>
        <taxon>unclassified sequences</taxon>
        <taxon>metagenomes</taxon>
        <taxon>ecological metagenomes</taxon>
    </lineage>
</organism>
<evidence type="ECO:0000313" key="1">
    <source>
        <dbReference type="EMBL" id="CAB4570273.1"/>
    </source>
</evidence>
<sequence>MIKHFKSHAVVLSLFLLLSSLTTPAQAATALTKTQQAKVAAVFKAIASSNPDSMSSSKKHVSGAAGLALSVVQNYYSTEKYMRSISTVGRPLGITPANAALGSAKITNGKVVLTTAAPGFSGTYTDFKFNKSGKITSWSISSSGGSKVKLANRIKSLPKVTWQYANDIKAVYWGKGVQMDSGIVYQDSLGRWIIQLAVTNVAGGNNTKSLIATTGNYQSPDKKLYATTSTPVGCFENGQTVFVTSVVPAGAVVLTGVRGLLEVPMSNGCEPDDSNRLEVTIRP</sequence>
<gene>
    <name evidence="1" type="ORF">UFOPK1740_00173</name>
</gene>
<reference evidence="1" key="1">
    <citation type="submission" date="2020-05" db="EMBL/GenBank/DDBJ databases">
        <authorList>
            <person name="Chiriac C."/>
            <person name="Salcher M."/>
            <person name="Ghai R."/>
            <person name="Kavagutti S V."/>
        </authorList>
    </citation>
    <scope>NUCLEOTIDE SEQUENCE</scope>
</reference>
<dbReference type="EMBL" id="CAEZTU010000004">
    <property type="protein sequence ID" value="CAB4570273.1"/>
    <property type="molecule type" value="Genomic_DNA"/>
</dbReference>
<protein>
    <submittedName>
        <fullName evidence="1">Unannotated protein</fullName>
    </submittedName>
</protein>
<name>A0A6J6E7H3_9ZZZZ</name>
<proteinExistence type="predicted"/>